<keyword evidence="2 13" id="KW-0813">Transport</keyword>
<comment type="similarity">
    <text evidence="1 13 14">Belongs to the ATPase B chain family.</text>
</comment>
<keyword evidence="8 13" id="KW-0406">Ion transport</keyword>
<keyword evidence="5 13" id="KW-0812">Transmembrane</keyword>
<name>A0A2A4H989_9STAP</name>
<dbReference type="PANTHER" id="PTHR33445">
    <property type="entry name" value="ATP SYNTHASE SUBUNIT B', CHLOROPLASTIC"/>
    <property type="match status" value="1"/>
</dbReference>
<evidence type="ECO:0000256" key="11">
    <source>
        <dbReference type="ARBA" id="ARBA00025198"/>
    </source>
</evidence>
<dbReference type="AlphaFoldDB" id="A0A2A4H989"/>
<dbReference type="HAMAP" id="MF_01398">
    <property type="entry name" value="ATP_synth_b_bprime"/>
    <property type="match status" value="1"/>
</dbReference>
<evidence type="ECO:0000256" key="12">
    <source>
        <dbReference type="ARBA" id="ARBA00037847"/>
    </source>
</evidence>
<evidence type="ECO:0000256" key="7">
    <source>
        <dbReference type="ARBA" id="ARBA00022989"/>
    </source>
</evidence>
<evidence type="ECO:0000256" key="1">
    <source>
        <dbReference type="ARBA" id="ARBA00005513"/>
    </source>
</evidence>
<dbReference type="GO" id="GO:0045259">
    <property type="term" value="C:proton-transporting ATP synthase complex"/>
    <property type="evidence" value="ECO:0007669"/>
    <property type="project" value="UniProtKB-KW"/>
</dbReference>
<evidence type="ECO:0000313" key="19">
    <source>
        <dbReference type="Proteomes" id="UP000218335"/>
    </source>
</evidence>
<dbReference type="NCBIfam" id="NF009987">
    <property type="entry name" value="PRK13453.1"/>
    <property type="match status" value="1"/>
</dbReference>
<keyword evidence="15" id="KW-0175">Coiled coil</keyword>
<evidence type="ECO:0000256" key="14">
    <source>
        <dbReference type="RuleBase" id="RU003848"/>
    </source>
</evidence>
<keyword evidence="4 13" id="KW-0138">CF(0)</keyword>
<comment type="function">
    <text evidence="13">Component of the F(0) channel, it forms part of the peripheral stalk, linking F(1) to F(0).</text>
</comment>
<dbReference type="GO" id="GO:0046961">
    <property type="term" value="F:proton-transporting ATPase activity, rotational mechanism"/>
    <property type="evidence" value="ECO:0007669"/>
    <property type="project" value="TreeGrafter"/>
</dbReference>
<dbReference type="GO" id="GO:0046933">
    <property type="term" value="F:proton-transporting ATP synthase activity, rotational mechanism"/>
    <property type="evidence" value="ECO:0007669"/>
    <property type="project" value="UniProtKB-UniRule"/>
</dbReference>
<reference evidence="18 19" key="1">
    <citation type="journal article" date="2017" name="PLoS ONE">
        <title>Development of a real-time PCR for detection of Staphylococcus pseudintermedius using a novel automated comparison of whole-genome sequences.</title>
        <authorList>
            <person name="Verstappen K.M."/>
            <person name="Huijbregts L."/>
            <person name="Spaninks M."/>
            <person name="Wagenaar J.A."/>
            <person name="Fluit A.C."/>
            <person name="Duim B."/>
        </authorList>
    </citation>
    <scope>NUCLEOTIDE SEQUENCE [LARGE SCALE GENOMIC DNA]</scope>
    <source>
        <strain evidence="16 18">15S02591-1</strain>
        <strain evidence="17 19">215070706401-1</strain>
    </source>
</reference>
<evidence type="ECO:0000313" key="16">
    <source>
        <dbReference type="EMBL" id="PCF48842.1"/>
    </source>
</evidence>
<evidence type="ECO:0000313" key="18">
    <source>
        <dbReference type="Proteomes" id="UP000217473"/>
    </source>
</evidence>
<protein>
    <recommendedName>
        <fullName evidence="13">ATP synthase subunit b</fullName>
    </recommendedName>
    <alternativeName>
        <fullName evidence="13">ATP synthase F(0) sector subunit b</fullName>
    </alternativeName>
    <alternativeName>
        <fullName evidence="13">ATPase subunit I</fullName>
    </alternativeName>
    <alternativeName>
        <fullName evidence="13">F-type ATPase subunit b</fullName>
        <shortName evidence="13">F-ATPase subunit b</shortName>
    </alternativeName>
</protein>
<dbReference type="InterPro" id="IPR028987">
    <property type="entry name" value="ATP_synth_B-like_membr_sf"/>
</dbReference>
<comment type="function">
    <text evidence="11 13">F(1)F(0) ATP synthase produces ATP from ADP in the presence of a proton or sodium gradient. F-type ATPases consist of two structural domains, F(1) containing the extramembraneous catalytic core and F(0) containing the membrane proton channel, linked together by a central stalk and a peripheral stalk. During catalysis, ATP synthesis in the catalytic domain of F(1) is coupled via a rotary mechanism of the central stalk subunits to proton translocation.</text>
</comment>
<keyword evidence="9 13" id="KW-0472">Membrane</keyword>
<evidence type="ECO:0000256" key="15">
    <source>
        <dbReference type="SAM" id="Coils"/>
    </source>
</evidence>
<evidence type="ECO:0000256" key="2">
    <source>
        <dbReference type="ARBA" id="ARBA00022448"/>
    </source>
</evidence>
<accession>A0A2A4H989</accession>
<dbReference type="Pfam" id="PF00430">
    <property type="entry name" value="ATP-synt_B"/>
    <property type="match status" value="1"/>
</dbReference>
<comment type="caution">
    <text evidence="17">The sequence shown here is derived from an EMBL/GenBank/DDBJ whole genome shotgun (WGS) entry which is preliminary data.</text>
</comment>
<dbReference type="EMBL" id="MWUR01000014">
    <property type="protein sequence ID" value="PCF48842.1"/>
    <property type="molecule type" value="Genomic_DNA"/>
</dbReference>
<evidence type="ECO:0000256" key="6">
    <source>
        <dbReference type="ARBA" id="ARBA00022781"/>
    </source>
</evidence>
<feature type="transmembrane region" description="Helical" evidence="13">
    <location>
        <begin position="30"/>
        <end position="49"/>
    </location>
</feature>
<gene>
    <name evidence="13" type="primary">atpF</name>
    <name evidence="16" type="ORF">B5C07_09905</name>
    <name evidence="17" type="ORF">B5C08_09485</name>
</gene>
<sequence length="182" mass="20690">MKWLKGVYIIVTANLFTLAAAGGGVNIGDIIVTVVTFLILLALLRKFAWGPLKKVMDDRERSINQDIDDAERAKLNAQRLEEENRQKLKETQDEVHKILEDAKLQARRQQEEILHEANQRANGMLETAQSEIKSEKERALAEINNQVSELSVLIASKVLRKEISEQDQKALIEKYVKEVGDK</sequence>
<dbReference type="CDD" id="cd06503">
    <property type="entry name" value="ATP-synt_Fo_b"/>
    <property type="match status" value="1"/>
</dbReference>
<proteinExistence type="inferred from homology"/>
<dbReference type="EMBL" id="MWUU01000012">
    <property type="protein sequence ID" value="PCF54461.1"/>
    <property type="molecule type" value="Genomic_DNA"/>
</dbReference>
<dbReference type="InterPro" id="IPR050059">
    <property type="entry name" value="ATP_synthase_B_chain"/>
</dbReference>
<evidence type="ECO:0000256" key="4">
    <source>
        <dbReference type="ARBA" id="ARBA00022547"/>
    </source>
</evidence>
<dbReference type="Gene3D" id="6.10.250.1580">
    <property type="match status" value="1"/>
</dbReference>
<evidence type="ECO:0000256" key="5">
    <source>
        <dbReference type="ARBA" id="ARBA00022692"/>
    </source>
</evidence>
<comment type="subcellular location">
    <subcellularLocation>
        <location evidence="13">Cell membrane</location>
        <topology evidence="13">Single-pass membrane protein</topology>
    </subcellularLocation>
    <subcellularLocation>
        <location evidence="12">Endomembrane system</location>
        <topology evidence="12">Single-pass membrane protein</topology>
    </subcellularLocation>
</comment>
<organism evidence="17 19">
    <name type="scientific">Staphylococcus delphini</name>
    <dbReference type="NCBI Taxonomy" id="53344"/>
    <lineage>
        <taxon>Bacteria</taxon>
        <taxon>Bacillati</taxon>
        <taxon>Bacillota</taxon>
        <taxon>Bacilli</taxon>
        <taxon>Bacillales</taxon>
        <taxon>Staphylococcaceae</taxon>
        <taxon>Staphylococcus</taxon>
        <taxon>Staphylococcus intermedius group</taxon>
    </lineage>
</organism>
<feature type="coiled-coil region" evidence="15">
    <location>
        <begin position="63"/>
        <end position="153"/>
    </location>
</feature>
<dbReference type="NCBIfam" id="TIGR01144">
    <property type="entry name" value="ATP_synt_b"/>
    <property type="match status" value="1"/>
</dbReference>
<dbReference type="GO" id="GO:0005886">
    <property type="term" value="C:plasma membrane"/>
    <property type="evidence" value="ECO:0007669"/>
    <property type="project" value="UniProtKB-SubCell"/>
</dbReference>
<keyword evidence="7 13" id="KW-1133">Transmembrane helix</keyword>
<comment type="caution">
    <text evidence="13">Lacks conserved residue(s) required for the propagation of feature annotation.</text>
</comment>
<keyword evidence="3 13" id="KW-1003">Cell membrane</keyword>
<keyword evidence="10 13" id="KW-0066">ATP synthesis</keyword>
<keyword evidence="6 13" id="KW-0375">Hydrogen ion transport</keyword>
<evidence type="ECO:0000256" key="13">
    <source>
        <dbReference type="HAMAP-Rule" id="MF_01398"/>
    </source>
</evidence>
<evidence type="ECO:0000256" key="8">
    <source>
        <dbReference type="ARBA" id="ARBA00023065"/>
    </source>
</evidence>
<dbReference type="InterPro" id="IPR002146">
    <property type="entry name" value="ATP_synth_b/b'su_bac/chlpt"/>
</dbReference>
<evidence type="ECO:0000256" key="9">
    <source>
        <dbReference type="ARBA" id="ARBA00023136"/>
    </source>
</evidence>
<dbReference type="GO" id="GO:0012505">
    <property type="term" value="C:endomembrane system"/>
    <property type="evidence" value="ECO:0007669"/>
    <property type="project" value="UniProtKB-SubCell"/>
</dbReference>
<dbReference type="Proteomes" id="UP000218335">
    <property type="component" value="Unassembled WGS sequence"/>
</dbReference>
<dbReference type="InterPro" id="IPR005864">
    <property type="entry name" value="ATP_synth_F0_bsu_bac"/>
</dbReference>
<dbReference type="PANTHER" id="PTHR33445:SF1">
    <property type="entry name" value="ATP SYNTHASE SUBUNIT B"/>
    <property type="match status" value="1"/>
</dbReference>
<evidence type="ECO:0000313" key="17">
    <source>
        <dbReference type="EMBL" id="PCF54461.1"/>
    </source>
</evidence>
<feature type="transmembrane region" description="Helical" evidence="13">
    <location>
        <begin position="7"/>
        <end position="24"/>
    </location>
</feature>
<comment type="subunit">
    <text evidence="13">F-type ATPases have 2 components, F(1) - the catalytic core - and F(0) - the membrane proton channel. F(1) has five subunits: alpha(3), beta(3), gamma(1), delta(1), epsilon(1). F(0) has three main subunits: a(1), b(2) and c(10-14). The alpha and beta chains form an alternating ring which encloses part of the gamma chain. F(1) is attached to F(0) by a central stalk formed by the gamma and epsilon chains, while a peripheral stalk is formed by the delta and b chains.</text>
</comment>
<dbReference type="Proteomes" id="UP000217473">
    <property type="component" value="Unassembled WGS sequence"/>
</dbReference>
<dbReference type="SUPFAM" id="SSF81573">
    <property type="entry name" value="F1F0 ATP synthase subunit B, membrane domain"/>
    <property type="match status" value="1"/>
</dbReference>
<evidence type="ECO:0000256" key="3">
    <source>
        <dbReference type="ARBA" id="ARBA00022475"/>
    </source>
</evidence>
<evidence type="ECO:0000256" key="10">
    <source>
        <dbReference type="ARBA" id="ARBA00023310"/>
    </source>
</evidence>